<keyword evidence="7" id="KW-1185">Reference proteome</keyword>
<sequence length="377" mass="40501">MALRSRRLAGTAIGALAVCLLAAGHFVSATDRTGGTGQARHPGPRPAAEAPAAPPPLGAFLGSGAEGVRRLGALQRWLGGTDVRVGHTYLPGGRWPDIEGQPEFLQPWAAWRRAAADRMLVLNVPMMERNEARLPDAEVRRLLHRAAAGRFDGHFRTLARHLVDAGVPDTVIVLGWEMNGITYTHRCAPDPEAWKAYWNRIVTAMRAVPGARFRFDFAPSRGVDAIGWTACYPGDGAVDVIGMDSYDQPAGETFDAMIHQPYGLQAQVDFAAVHKKQISYPEWGLFRNGDNAAFVVRMLAWIAEHRPLYQTITDYCPHGVWQCRANPRATLAFRAALSGVPAPVPGPAHTPGPTAAPGPVSTPGPVPPLVPASAPSP</sequence>
<dbReference type="GO" id="GO:0016787">
    <property type="term" value="F:hydrolase activity"/>
    <property type="evidence" value="ECO:0007669"/>
    <property type="project" value="UniProtKB-KW"/>
</dbReference>
<evidence type="ECO:0000313" key="6">
    <source>
        <dbReference type="EMBL" id="WUS25228.1"/>
    </source>
</evidence>
<feature type="domain" description="GH26" evidence="5">
    <location>
        <begin position="177"/>
        <end position="254"/>
    </location>
</feature>
<proteinExistence type="predicted"/>
<feature type="region of interest" description="Disordered" evidence="3">
    <location>
        <begin position="32"/>
        <end position="58"/>
    </location>
</feature>
<organism evidence="6 7">
    <name type="scientific">Streptomyces caniferus</name>
    <dbReference type="NCBI Taxonomy" id="285557"/>
    <lineage>
        <taxon>Bacteria</taxon>
        <taxon>Bacillati</taxon>
        <taxon>Actinomycetota</taxon>
        <taxon>Actinomycetes</taxon>
        <taxon>Kitasatosporales</taxon>
        <taxon>Streptomycetaceae</taxon>
        <taxon>Streptomyces</taxon>
    </lineage>
</organism>
<feature type="signal peptide" evidence="4">
    <location>
        <begin position="1"/>
        <end position="29"/>
    </location>
</feature>
<dbReference type="Gene3D" id="3.20.20.80">
    <property type="entry name" value="Glycosidases"/>
    <property type="match status" value="1"/>
</dbReference>
<gene>
    <name evidence="6" type="ORF">OG727_24760</name>
</gene>
<protein>
    <submittedName>
        <fullName evidence="6">Glycosyl hydrolase</fullName>
    </submittedName>
</protein>
<dbReference type="InterPro" id="IPR017853">
    <property type="entry name" value="GH"/>
</dbReference>
<reference evidence="6" key="1">
    <citation type="submission" date="2022-10" db="EMBL/GenBank/DDBJ databases">
        <title>The complete genomes of actinobacterial strains from the NBC collection.</title>
        <authorList>
            <person name="Joergensen T.S."/>
            <person name="Alvarez Arevalo M."/>
            <person name="Sterndorff E.B."/>
            <person name="Faurdal D."/>
            <person name="Vuksanovic O."/>
            <person name="Mourched A.-S."/>
            <person name="Charusanti P."/>
            <person name="Shaw S."/>
            <person name="Blin K."/>
            <person name="Weber T."/>
        </authorList>
    </citation>
    <scope>NUCLEOTIDE SEQUENCE</scope>
    <source>
        <strain evidence="6">NBC_01256</strain>
    </source>
</reference>
<dbReference type="RefSeq" id="WP_329128435.1">
    <property type="nucleotide sequence ID" value="NZ_CP108473.1"/>
</dbReference>
<keyword evidence="1 6" id="KW-0378">Hydrolase</keyword>
<keyword evidence="4" id="KW-0732">Signal</keyword>
<dbReference type="SUPFAM" id="SSF51445">
    <property type="entry name" value="(Trans)glycosidases"/>
    <property type="match status" value="1"/>
</dbReference>
<keyword evidence="2" id="KW-0326">Glycosidase</keyword>
<evidence type="ECO:0000256" key="3">
    <source>
        <dbReference type="SAM" id="MobiDB-lite"/>
    </source>
</evidence>
<evidence type="ECO:0000259" key="5">
    <source>
        <dbReference type="Pfam" id="PF02156"/>
    </source>
</evidence>
<dbReference type="Pfam" id="PF02156">
    <property type="entry name" value="Glyco_hydro_26"/>
    <property type="match status" value="1"/>
</dbReference>
<dbReference type="EMBL" id="CP108473">
    <property type="protein sequence ID" value="WUS25228.1"/>
    <property type="molecule type" value="Genomic_DNA"/>
</dbReference>
<evidence type="ECO:0000256" key="2">
    <source>
        <dbReference type="ARBA" id="ARBA00023295"/>
    </source>
</evidence>
<evidence type="ECO:0000313" key="7">
    <source>
        <dbReference type="Proteomes" id="UP001432292"/>
    </source>
</evidence>
<dbReference type="Proteomes" id="UP001432292">
    <property type="component" value="Chromosome"/>
</dbReference>
<accession>A0ABZ1VSL5</accession>
<dbReference type="InterPro" id="IPR022790">
    <property type="entry name" value="GH26_dom"/>
</dbReference>
<evidence type="ECO:0000256" key="1">
    <source>
        <dbReference type="ARBA" id="ARBA00022801"/>
    </source>
</evidence>
<name>A0ABZ1VSL5_9ACTN</name>
<evidence type="ECO:0000256" key="4">
    <source>
        <dbReference type="SAM" id="SignalP"/>
    </source>
</evidence>
<feature type="region of interest" description="Disordered" evidence="3">
    <location>
        <begin position="344"/>
        <end position="377"/>
    </location>
</feature>
<feature type="chain" id="PRO_5045820562" evidence="4">
    <location>
        <begin position="30"/>
        <end position="377"/>
    </location>
</feature>